<reference evidence="1" key="1">
    <citation type="submission" date="2018-05" db="EMBL/GenBank/DDBJ databases">
        <authorList>
            <person name="Lanie J.A."/>
            <person name="Ng W.-L."/>
            <person name="Kazmierczak K.M."/>
            <person name="Andrzejewski T.M."/>
            <person name="Davidsen T.M."/>
            <person name="Wayne K.J."/>
            <person name="Tettelin H."/>
            <person name="Glass J.I."/>
            <person name="Rusch D."/>
            <person name="Podicherti R."/>
            <person name="Tsui H.-C.T."/>
            <person name="Winkler M.E."/>
        </authorList>
    </citation>
    <scope>NUCLEOTIDE SEQUENCE</scope>
</reference>
<sequence length="76" mass="8887">MEDPVVSEMEVERPNMLVVTGPQGSGNHLFAKLFNLHPEVYGWNMDKYWVGHHTEPFSEYWWDPATVDEFGWDLCS</sequence>
<proteinExistence type="predicted"/>
<organism evidence="1">
    <name type="scientific">marine metagenome</name>
    <dbReference type="NCBI Taxonomy" id="408172"/>
    <lineage>
        <taxon>unclassified sequences</taxon>
        <taxon>metagenomes</taxon>
        <taxon>ecological metagenomes</taxon>
    </lineage>
</organism>
<evidence type="ECO:0000313" key="1">
    <source>
        <dbReference type="EMBL" id="SVD77351.1"/>
    </source>
</evidence>
<evidence type="ECO:0008006" key="2">
    <source>
        <dbReference type="Google" id="ProtNLM"/>
    </source>
</evidence>
<gene>
    <name evidence="1" type="ORF">METZ01_LOCUS430205</name>
</gene>
<accession>A0A382Y3L2</accession>
<name>A0A382Y3L2_9ZZZZ</name>
<dbReference type="AlphaFoldDB" id="A0A382Y3L2"/>
<feature type="non-terminal residue" evidence="1">
    <location>
        <position position="1"/>
    </location>
</feature>
<protein>
    <recommendedName>
        <fullName evidence="2">Sulfotransferase domain-containing protein</fullName>
    </recommendedName>
</protein>
<feature type="non-terminal residue" evidence="1">
    <location>
        <position position="76"/>
    </location>
</feature>
<dbReference type="EMBL" id="UINC01172331">
    <property type="protein sequence ID" value="SVD77351.1"/>
    <property type="molecule type" value="Genomic_DNA"/>
</dbReference>